<evidence type="ECO:0000256" key="2">
    <source>
        <dbReference type="ARBA" id="ARBA00022692"/>
    </source>
</evidence>
<dbReference type="RefSeq" id="WP_100512958.1">
    <property type="nucleotide sequence ID" value="NZ_PEBK01000005.1"/>
</dbReference>
<dbReference type="CDD" id="cd06261">
    <property type="entry name" value="TM_PBP2"/>
    <property type="match status" value="1"/>
</dbReference>
<dbReference type="InterPro" id="IPR000515">
    <property type="entry name" value="MetI-like"/>
</dbReference>
<evidence type="ECO:0000256" key="5">
    <source>
        <dbReference type="SAM" id="MobiDB-lite"/>
    </source>
</evidence>
<feature type="compositionally biased region" description="Low complexity" evidence="5">
    <location>
        <begin position="20"/>
        <end position="34"/>
    </location>
</feature>
<feature type="compositionally biased region" description="Low complexity" evidence="5">
    <location>
        <begin position="89"/>
        <end position="98"/>
    </location>
</feature>
<protein>
    <recommendedName>
        <fullName evidence="9">DUF4190 domain-containing protein</fullName>
    </recommendedName>
</protein>
<evidence type="ECO:0000313" key="8">
    <source>
        <dbReference type="Proteomes" id="UP000231451"/>
    </source>
</evidence>
<comment type="subcellular location">
    <subcellularLocation>
        <location evidence="1">Membrane</location>
        <topology evidence="1">Multi-pass membrane protein</topology>
    </subcellularLocation>
</comment>
<feature type="transmembrane region" description="Helical" evidence="6">
    <location>
        <begin position="167"/>
        <end position="191"/>
    </location>
</feature>
<name>A0A2M9HEA0_9BIFI</name>
<accession>A0A2M9HEA0</accession>
<feature type="compositionally biased region" description="Basic and acidic residues" evidence="5">
    <location>
        <begin position="139"/>
        <end position="149"/>
    </location>
</feature>
<keyword evidence="3 6" id="KW-1133">Transmembrane helix</keyword>
<keyword evidence="4 6" id="KW-0472">Membrane</keyword>
<proteinExistence type="predicted"/>
<feature type="region of interest" description="Disordered" evidence="5">
    <location>
        <begin position="1"/>
        <end position="157"/>
    </location>
</feature>
<evidence type="ECO:0000313" key="7">
    <source>
        <dbReference type="EMBL" id="PJM75132.1"/>
    </source>
</evidence>
<dbReference type="GO" id="GO:0055085">
    <property type="term" value="P:transmembrane transport"/>
    <property type="evidence" value="ECO:0007669"/>
    <property type="project" value="InterPro"/>
</dbReference>
<organism evidence="7 8">
    <name type="scientific">Bifidobacterium simiarum</name>
    <dbReference type="NCBI Taxonomy" id="2045441"/>
    <lineage>
        <taxon>Bacteria</taxon>
        <taxon>Bacillati</taxon>
        <taxon>Actinomycetota</taxon>
        <taxon>Actinomycetes</taxon>
        <taxon>Bifidobacteriales</taxon>
        <taxon>Bifidobacteriaceae</taxon>
        <taxon>Bifidobacterium</taxon>
    </lineage>
</organism>
<dbReference type="OrthoDB" id="3240445at2"/>
<evidence type="ECO:0000256" key="3">
    <source>
        <dbReference type="ARBA" id="ARBA00022989"/>
    </source>
</evidence>
<dbReference type="AlphaFoldDB" id="A0A2M9HEA0"/>
<keyword evidence="8" id="KW-1185">Reference proteome</keyword>
<comment type="caution">
    <text evidence="7">The sequence shown here is derived from an EMBL/GenBank/DDBJ whole genome shotgun (WGS) entry which is preliminary data.</text>
</comment>
<gene>
    <name evidence="7" type="ORF">CSQ87_05920</name>
</gene>
<feature type="transmembrane region" description="Helical" evidence="6">
    <location>
        <begin position="203"/>
        <end position="223"/>
    </location>
</feature>
<dbReference type="GO" id="GO:0016020">
    <property type="term" value="C:membrane"/>
    <property type="evidence" value="ECO:0007669"/>
    <property type="project" value="UniProtKB-SubCell"/>
</dbReference>
<evidence type="ECO:0008006" key="9">
    <source>
        <dbReference type="Google" id="ProtNLM"/>
    </source>
</evidence>
<evidence type="ECO:0000256" key="6">
    <source>
        <dbReference type="SAM" id="Phobius"/>
    </source>
</evidence>
<reference evidence="7 8" key="1">
    <citation type="submission" date="2017-10" db="EMBL/GenBank/DDBJ databases">
        <title>Draft genome sequences of strains TRE 1, TRE 9, TRE H and TRI 7, isolated from tamarins, belonging to four potential novel Bifidobacterium species.</title>
        <authorList>
            <person name="Mattarelli P."/>
            <person name="Modesto M."/>
            <person name="Puglisi E."/>
            <person name="Morelli L."/>
            <person name="Spezio C."/>
            <person name="Bonetti A."/>
            <person name="Sandri C."/>
        </authorList>
    </citation>
    <scope>NUCLEOTIDE SEQUENCE [LARGE SCALE GENOMIC DNA]</scope>
    <source>
        <strain evidence="8">TRI7</strain>
    </source>
</reference>
<keyword evidence="2 6" id="KW-0812">Transmembrane</keyword>
<dbReference type="Proteomes" id="UP000231451">
    <property type="component" value="Unassembled WGS sequence"/>
</dbReference>
<sequence>MSTQHVWNDQAPEDRPSADRSGGSTGNRSRGTETPSVRQQPEYGQYLEPEYGEMANRYPNWNPYVYGEPDPEPAKQDGPAPQTPTANPNGQYGQNGRYGQTGGNDPYGRSPYGQSPYGRSPYGTPGYGYGPQTPPPGDPNDRSRYRGGIDLEDPNQNPLYGRWDPTAIIAFIMALMGVPIIPMLLGGLSVYRTGLFRMKGRGLAIAAVIISLITMALAVYLTATGMDPYQFIAQLYGFDSSGGTGGSGGAGGSGDGATSV</sequence>
<evidence type="ECO:0000256" key="4">
    <source>
        <dbReference type="ARBA" id="ARBA00023136"/>
    </source>
</evidence>
<evidence type="ECO:0000256" key="1">
    <source>
        <dbReference type="ARBA" id="ARBA00004141"/>
    </source>
</evidence>
<dbReference type="EMBL" id="PEBK01000005">
    <property type="protein sequence ID" value="PJM75132.1"/>
    <property type="molecule type" value="Genomic_DNA"/>
</dbReference>